<evidence type="ECO:0000256" key="1">
    <source>
        <dbReference type="ARBA" id="ARBA00001970"/>
    </source>
</evidence>
<evidence type="ECO:0008006" key="9">
    <source>
        <dbReference type="Google" id="ProtNLM"/>
    </source>
</evidence>
<comment type="cofactor">
    <cofactor evidence="1">
        <name>heme b</name>
        <dbReference type="ChEBI" id="CHEBI:60344"/>
    </cofactor>
</comment>
<dbReference type="InterPro" id="IPR011008">
    <property type="entry name" value="Dimeric_a/b-barrel"/>
</dbReference>
<dbReference type="PANTHER" id="PTHR30521">
    <property type="entry name" value="DEFERROCHELATASE/PEROXIDASE"/>
    <property type="match status" value="1"/>
</dbReference>
<keyword evidence="3" id="KW-0479">Metal-binding</keyword>
<keyword evidence="8" id="KW-1185">Reference proteome</keyword>
<keyword evidence="5" id="KW-0408">Iron</keyword>
<keyword evidence="4" id="KW-0560">Oxidoreductase</keyword>
<dbReference type="PANTHER" id="PTHR30521:SF5">
    <property type="entry name" value="BLR4509 PROTEIN"/>
    <property type="match status" value="1"/>
</dbReference>
<dbReference type="EMBL" id="JAHKKG010000003">
    <property type="protein sequence ID" value="MBU2663874.1"/>
    <property type="molecule type" value="Genomic_DNA"/>
</dbReference>
<evidence type="ECO:0000313" key="8">
    <source>
        <dbReference type="Proteomes" id="UP001519654"/>
    </source>
</evidence>
<reference evidence="7 8" key="1">
    <citation type="submission" date="2021-06" db="EMBL/GenBank/DDBJ databases">
        <title>Actinoplanes lichenicola sp. nov., and Actinoplanes ovalisporus sp. nov., isolated from lichen in Thailand.</title>
        <authorList>
            <person name="Saeng-In P."/>
            <person name="Kanchanasin P."/>
            <person name="Yuki M."/>
            <person name="Kudo T."/>
            <person name="Ohkuma M."/>
            <person name="Phongsopitanun W."/>
            <person name="Tanasupawat S."/>
        </authorList>
    </citation>
    <scope>NUCLEOTIDE SEQUENCE [LARGE SCALE GENOMIC DNA]</scope>
    <source>
        <strain evidence="7 8">NBRC 110975</strain>
    </source>
</reference>
<comment type="similarity">
    <text evidence="6">Belongs to the DyP-type peroxidase family.</text>
</comment>
<evidence type="ECO:0000256" key="5">
    <source>
        <dbReference type="ARBA" id="ARBA00023004"/>
    </source>
</evidence>
<dbReference type="PROSITE" id="PS51404">
    <property type="entry name" value="DYP_PEROXIDASE"/>
    <property type="match status" value="1"/>
</dbReference>
<comment type="caution">
    <text evidence="7">The sequence shown here is derived from an EMBL/GenBank/DDBJ whole genome shotgun (WGS) entry which is preliminary data.</text>
</comment>
<dbReference type="RefSeq" id="WP_215785925.1">
    <property type="nucleotide sequence ID" value="NZ_JAHKKG010000003.1"/>
</dbReference>
<dbReference type="InterPro" id="IPR006314">
    <property type="entry name" value="Dyp_peroxidase"/>
</dbReference>
<organism evidence="7 8">
    <name type="scientific">Paractinoplanes bogorensis</name>
    <dbReference type="NCBI Taxonomy" id="1610840"/>
    <lineage>
        <taxon>Bacteria</taxon>
        <taxon>Bacillati</taxon>
        <taxon>Actinomycetota</taxon>
        <taxon>Actinomycetes</taxon>
        <taxon>Micromonosporales</taxon>
        <taxon>Micromonosporaceae</taxon>
        <taxon>Paractinoplanes</taxon>
    </lineage>
</organism>
<protein>
    <recommendedName>
        <fullName evidence="9">Dyp-type peroxidase family</fullName>
    </recommendedName>
</protein>
<dbReference type="Proteomes" id="UP001519654">
    <property type="component" value="Unassembled WGS sequence"/>
</dbReference>
<name>A0ABS5YM91_9ACTN</name>
<evidence type="ECO:0000256" key="2">
    <source>
        <dbReference type="ARBA" id="ARBA00022559"/>
    </source>
</evidence>
<evidence type="ECO:0000256" key="4">
    <source>
        <dbReference type="ARBA" id="ARBA00023002"/>
    </source>
</evidence>
<evidence type="ECO:0000313" key="7">
    <source>
        <dbReference type="EMBL" id="MBU2663874.1"/>
    </source>
</evidence>
<keyword evidence="2" id="KW-0575">Peroxidase</keyword>
<evidence type="ECO:0000256" key="6">
    <source>
        <dbReference type="ARBA" id="ARBA00025737"/>
    </source>
</evidence>
<evidence type="ECO:0000256" key="3">
    <source>
        <dbReference type="ARBA" id="ARBA00022723"/>
    </source>
</evidence>
<dbReference type="SUPFAM" id="SSF54909">
    <property type="entry name" value="Dimeric alpha+beta barrel"/>
    <property type="match status" value="1"/>
</dbReference>
<proteinExistence type="inferred from homology"/>
<gene>
    <name evidence="7" type="ORF">KOI35_10275</name>
</gene>
<accession>A0ABS5YM91</accession>
<sequence>MLTAADLKGELDDIQPNVVTPIKMRCGRHIFVHFDDGEAARRWLAAMLEAARRPEHFTINLGLTYAGLTALGMSREALDSFPQAFREGPRARAARLGDVGVHAPEHWEGGLGGPDIHALVLVRTPTEQARELATRILRDGMRATGGVTVRFVQDTDALVHEDGTGAEGEHFGFVDPISNPPVEGNAEPSYAGDGVLEPDGSWRAVKPGEFLLGYEDEVGETISGPEPFDLKRNGTFLVFRKLRQDVAGFRRFVATTAARLYGSDARPDQDRVAAKMMGRWPSGCPVDLSPDHDDPSLAHDLTRRNDFTYEGDDEGRRCPLGAHLRRSNPRATPLARNTVVQRHRLIRRSVEYGPLVPDDVIEDDGVDRGLCVLIINADIERQFEFVQSEWLKGGSFMGLDPAEQDPILGDGGPDARMTVPGTRRPVLFDLPAFTATRGAEYLFVPGLSALRGIIDRRF</sequence>